<comment type="caution">
    <text evidence="1">The sequence shown here is derived from an EMBL/GenBank/DDBJ whole genome shotgun (WGS) entry which is preliminary data.</text>
</comment>
<name>A0A9D1IJL7_9BACT</name>
<evidence type="ECO:0000313" key="2">
    <source>
        <dbReference type="Proteomes" id="UP000824076"/>
    </source>
</evidence>
<dbReference type="AlphaFoldDB" id="A0A9D1IJL7"/>
<dbReference type="Proteomes" id="UP000824076">
    <property type="component" value="Unassembled WGS sequence"/>
</dbReference>
<accession>A0A9D1IJL7</accession>
<dbReference type="EMBL" id="DVMS01000112">
    <property type="protein sequence ID" value="HIU38795.1"/>
    <property type="molecule type" value="Genomic_DNA"/>
</dbReference>
<reference evidence="1" key="1">
    <citation type="submission" date="2020-10" db="EMBL/GenBank/DDBJ databases">
        <authorList>
            <person name="Gilroy R."/>
        </authorList>
    </citation>
    <scope>NUCLEOTIDE SEQUENCE</scope>
    <source>
        <strain evidence="1">17073</strain>
    </source>
</reference>
<sequence length="221" mass="24267">MSGIVNSFGRLLVLGLVAWCASCSRPSGDGYVLEGVLPSSLASADTARLYVLMPEYRQLVLVGADKIDSSRFCFTGHCDVPVEAFVTIGNDSVAYCLVLSNNRLTMRIDGDGYAVNGSESNRKLSQLLAKKTAMEEKRGELQAAYRKMAADSTLTEVREDSLLRCYRAELTDFQQAVTVTVMENADRYPLMGRVALRSFQKWLTQEQADSLAAVLNLASTR</sequence>
<gene>
    <name evidence="1" type="ORF">IAD18_03910</name>
</gene>
<organism evidence="1 2">
    <name type="scientific">Candidatus Limisoma intestinavium</name>
    <dbReference type="NCBI Taxonomy" id="2840856"/>
    <lineage>
        <taxon>Bacteria</taxon>
        <taxon>Pseudomonadati</taxon>
        <taxon>Bacteroidota</taxon>
        <taxon>Bacteroidia</taxon>
        <taxon>Bacteroidales</taxon>
        <taxon>Candidatus Limisoma</taxon>
    </lineage>
</organism>
<protein>
    <submittedName>
        <fullName evidence="1">DUF4369 domain-containing protein</fullName>
    </submittedName>
</protein>
<proteinExistence type="predicted"/>
<reference evidence="1" key="2">
    <citation type="journal article" date="2021" name="PeerJ">
        <title>Extensive microbial diversity within the chicken gut microbiome revealed by metagenomics and culture.</title>
        <authorList>
            <person name="Gilroy R."/>
            <person name="Ravi A."/>
            <person name="Getino M."/>
            <person name="Pursley I."/>
            <person name="Horton D.L."/>
            <person name="Alikhan N.F."/>
            <person name="Baker D."/>
            <person name="Gharbi K."/>
            <person name="Hall N."/>
            <person name="Watson M."/>
            <person name="Adriaenssens E.M."/>
            <person name="Foster-Nyarko E."/>
            <person name="Jarju S."/>
            <person name="Secka A."/>
            <person name="Antonio M."/>
            <person name="Oren A."/>
            <person name="Chaudhuri R.R."/>
            <person name="La Ragione R."/>
            <person name="Hildebrand F."/>
            <person name="Pallen M.J."/>
        </authorList>
    </citation>
    <scope>NUCLEOTIDE SEQUENCE</scope>
    <source>
        <strain evidence="1">17073</strain>
    </source>
</reference>
<evidence type="ECO:0000313" key="1">
    <source>
        <dbReference type="EMBL" id="HIU38795.1"/>
    </source>
</evidence>